<dbReference type="Proteomes" id="UP001519921">
    <property type="component" value="Unassembled WGS sequence"/>
</dbReference>
<dbReference type="InterPro" id="IPR036390">
    <property type="entry name" value="WH_DNA-bd_sf"/>
</dbReference>
<dbReference type="PANTHER" id="PTHR42756">
    <property type="entry name" value="TRANSCRIPTIONAL REGULATOR, MARR"/>
    <property type="match status" value="1"/>
</dbReference>
<feature type="domain" description="HTH marR-type" evidence="4">
    <location>
        <begin position="27"/>
        <end position="124"/>
    </location>
</feature>
<name>A0ABS7AQT4_9CLOT</name>
<dbReference type="InterPro" id="IPR036388">
    <property type="entry name" value="WH-like_DNA-bd_sf"/>
</dbReference>
<dbReference type="PANTHER" id="PTHR42756:SF1">
    <property type="entry name" value="TRANSCRIPTIONAL REPRESSOR OF EMRAB OPERON"/>
    <property type="match status" value="1"/>
</dbReference>
<evidence type="ECO:0000256" key="3">
    <source>
        <dbReference type="ARBA" id="ARBA00023163"/>
    </source>
</evidence>
<organism evidence="5 6">
    <name type="scientific">Clostridium weizhouense</name>
    <dbReference type="NCBI Taxonomy" id="2859781"/>
    <lineage>
        <taxon>Bacteria</taxon>
        <taxon>Bacillati</taxon>
        <taxon>Bacillota</taxon>
        <taxon>Clostridia</taxon>
        <taxon>Eubacteriales</taxon>
        <taxon>Clostridiaceae</taxon>
        <taxon>Clostridium</taxon>
    </lineage>
</organism>
<keyword evidence="3" id="KW-0804">Transcription</keyword>
<keyword evidence="6" id="KW-1185">Reference proteome</keyword>
<evidence type="ECO:0000259" key="4">
    <source>
        <dbReference type="SMART" id="SM00347"/>
    </source>
</evidence>
<comment type="caution">
    <text evidence="5">The sequence shown here is derived from an EMBL/GenBank/DDBJ whole genome shotgun (WGS) entry which is preliminary data.</text>
</comment>
<evidence type="ECO:0000313" key="5">
    <source>
        <dbReference type="EMBL" id="MBW6409860.1"/>
    </source>
</evidence>
<reference evidence="5 6" key="1">
    <citation type="submission" date="2021-07" db="EMBL/GenBank/DDBJ databases">
        <title>Clostridium weizhouense sp. nov., an anaerobic bacterium isolated from activated sludge of Petroleum wastewater.</title>
        <authorList>
            <person name="Li Q."/>
        </authorList>
    </citation>
    <scope>NUCLEOTIDE SEQUENCE [LARGE SCALE GENOMIC DNA]</scope>
    <source>
        <strain evidence="5 6">YB-6</strain>
    </source>
</reference>
<dbReference type="SMART" id="SM00347">
    <property type="entry name" value="HTH_MARR"/>
    <property type="match status" value="1"/>
</dbReference>
<evidence type="ECO:0000313" key="6">
    <source>
        <dbReference type="Proteomes" id="UP001519921"/>
    </source>
</evidence>
<evidence type="ECO:0000256" key="1">
    <source>
        <dbReference type="ARBA" id="ARBA00023015"/>
    </source>
</evidence>
<keyword evidence="2" id="KW-0238">DNA-binding</keyword>
<proteinExistence type="predicted"/>
<accession>A0ABS7AQT4</accession>
<dbReference type="RefSeq" id="WP_219778918.1">
    <property type="nucleotide sequence ID" value="NZ_JAHXPT010000004.1"/>
</dbReference>
<gene>
    <name evidence="5" type="ORF">KYD98_07125</name>
</gene>
<keyword evidence="1" id="KW-0805">Transcription regulation</keyword>
<evidence type="ECO:0000256" key="2">
    <source>
        <dbReference type="ARBA" id="ARBA00023125"/>
    </source>
</evidence>
<dbReference type="InterPro" id="IPR000835">
    <property type="entry name" value="HTH_MarR-typ"/>
</dbReference>
<dbReference type="SUPFAM" id="SSF46785">
    <property type="entry name" value="Winged helix' DNA-binding domain"/>
    <property type="match status" value="1"/>
</dbReference>
<dbReference type="Gene3D" id="1.10.10.10">
    <property type="entry name" value="Winged helix-like DNA-binding domain superfamily/Winged helix DNA-binding domain"/>
    <property type="match status" value="1"/>
</dbReference>
<protein>
    <submittedName>
        <fullName evidence="5">MarR family transcriptional regulator</fullName>
    </submittedName>
</protein>
<dbReference type="Pfam" id="PF12802">
    <property type="entry name" value="MarR_2"/>
    <property type="match status" value="1"/>
</dbReference>
<dbReference type="EMBL" id="JAHXPT010000004">
    <property type="protein sequence ID" value="MBW6409860.1"/>
    <property type="molecule type" value="Genomic_DNA"/>
</dbReference>
<sequence>MLEQSFCECLFFTATRLKKIAAKIAEDELKPLGLSPTYVYILLGVKFKSGITQKELSEELHLKPSTITRLIDKLVINDLVERKTEGKLSHIYLTNDGEKIQENIQKYRLKLHNRYREILGEEYNLLTEITNQSAKILESKQNNI</sequence>